<dbReference type="Gramene" id="ONIVA09G02100.1">
    <property type="protein sequence ID" value="ONIVA09G02100.1"/>
    <property type="gene ID" value="ONIVA09G02100"/>
</dbReference>
<sequence length="66" mass="7251">MATVDLEEDAASKTEAGDGWIGGGHQAMRRLATTTSFVDLVVGGGRGRRRRQRCDHDIKWSNTVHL</sequence>
<name>A0A0E0IGQ4_ORYNI</name>
<reference evidence="2" key="2">
    <citation type="submission" date="2018-04" db="EMBL/GenBank/DDBJ databases">
        <title>OnivRS2 (Oryza nivara Reference Sequence Version 2).</title>
        <authorList>
            <person name="Zhang J."/>
            <person name="Kudrna D."/>
            <person name="Lee S."/>
            <person name="Talag J."/>
            <person name="Rajasekar S."/>
            <person name="Welchert J."/>
            <person name="Hsing Y.-I."/>
            <person name="Wing R.A."/>
        </authorList>
    </citation>
    <scope>NUCLEOTIDE SEQUENCE [LARGE SCALE GENOMIC DNA]</scope>
    <source>
        <strain evidence="2">SL10</strain>
    </source>
</reference>
<dbReference type="Proteomes" id="UP000006591">
    <property type="component" value="Chromosome 9"/>
</dbReference>
<evidence type="ECO:0000313" key="3">
    <source>
        <dbReference type="Proteomes" id="UP000006591"/>
    </source>
</evidence>
<evidence type="ECO:0000313" key="2">
    <source>
        <dbReference type="EnsemblPlants" id="ONIVA09G02100.1"/>
    </source>
</evidence>
<accession>A0A0E0IGQ4</accession>
<reference evidence="2" key="1">
    <citation type="submission" date="2015-04" db="UniProtKB">
        <authorList>
            <consortium name="EnsemblPlants"/>
        </authorList>
    </citation>
    <scope>IDENTIFICATION</scope>
    <source>
        <strain evidence="2">SL10</strain>
    </source>
</reference>
<protein>
    <submittedName>
        <fullName evidence="2">Uncharacterized protein</fullName>
    </submittedName>
</protein>
<dbReference type="EnsemblPlants" id="ONIVA09G02100.1">
    <property type="protein sequence ID" value="ONIVA09G02100.1"/>
    <property type="gene ID" value="ONIVA09G02100"/>
</dbReference>
<keyword evidence="3" id="KW-1185">Reference proteome</keyword>
<dbReference type="AlphaFoldDB" id="A0A0E0IGQ4"/>
<feature type="region of interest" description="Disordered" evidence="1">
    <location>
        <begin position="1"/>
        <end position="22"/>
    </location>
</feature>
<proteinExistence type="predicted"/>
<evidence type="ECO:0000256" key="1">
    <source>
        <dbReference type="SAM" id="MobiDB-lite"/>
    </source>
</evidence>
<dbReference type="OMA" id="RRRQWCD"/>
<dbReference type="HOGENOM" id="CLU_194074_0_0_1"/>
<organism evidence="2">
    <name type="scientific">Oryza nivara</name>
    <name type="common">Indian wild rice</name>
    <name type="synonym">Oryza sativa f. spontanea</name>
    <dbReference type="NCBI Taxonomy" id="4536"/>
    <lineage>
        <taxon>Eukaryota</taxon>
        <taxon>Viridiplantae</taxon>
        <taxon>Streptophyta</taxon>
        <taxon>Embryophyta</taxon>
        <taxon>Tracheophyta</taxon>
        <taxon>Spermatophyta</taxon>
        <taxon>Magnoliopsida</taxon>
        <taxon>Liliopsida</taxon>
        <taxon>Poales</taxon>
        <taxon>Poaceae</taxon>
        <taxon>BOP clade</taxon>
        <taxon>Oryzoideae</taxon>
        <taxon>Oryzeae</taxon>
        <taxon>Oryzinae</taxon>
        <taxon>Oryza</taxon>
    </lineage>
</organism>